<evidence type="ECO:0000259" key="3">
    <source>
        <dbReference type="PROSITE" id="PS51716"/>
    </source>
</evidence>
<dbReference type="Gene3D" id="3.40.50.300">
    <property type="entry name" value="P-loop containing nucleotide triphosphate hydrolases"/>
    <property type="match status" value="1"/>
</dbReference>
<organism evidence="4 5">
    <name type="scientific">Rhodofomes roseus</name>
    <dbReference type="NCBI Taxonomy" id="34475"/>
    <lineage>
        <taxon>Eukaryota</taxon>
        <taxon>Fungi</taxon>
        <taxon>Dikarya</taxon>
        <taxon>Basidiomycota</taxon>
        <taxon>Agaricomycotina</taxon>
        <taxon>Agaricomycetes</taxon>
        <taxon>Polyporales</taxon>
        <taxon>Rhodofomes</taxon>
    </lineage>
</organism>
<dbReference type="PROSITE" id="PS51716">
    <property type="entry name" value="G_IRG"/>
    <property type="match status" value="1"/>
</dbReference>
<dbReference type="Pfam" id="PF05049">
    <property type="entry name" value="IIGP"/>
    <property type="match status" value="1"/>
</dbReference>
<comment type="caution">
    <text evidence="4">The sequence shown here is derived from an EMBL/GenBank/DDBJ whole genome shotgun (WGS) entry which is preliminary data.</text>
</comment>
<evidence type="ECO:0000256" key="2">
    <source>
        <dbReference type="SAM" id="MobiDB-lite"/>
    </source>
</evidence>
<dbReference type="EMBL" id="SEKV01000082">
    <property type="protein sequence ID" value="TFY64971.1"/>
    <property type="molecule type" value="Genomic_DNA"/>
</dbReference>
<dbReference type="InterPro" id="IPR027417">
    <property type="entry name" value="P-loop_NTPase"/>
</dbReference>
<accession>A0A4Y9YTT7</accession>
<evidence type="ECO:0000313" key="5">
    <source>
        <dbReference type="Proteomes" id="UP000298390"/>
    </source>
</evidence>
<proteinExistence type="inferred from homology"/>
<dbReference type="Proteomes" id="UP000298390">
    <property type="component" value="Unassembled WGS sequence"/>
</dbReference>
<reference evidence="4 5" key="1">
    <citation type="submission" date="2019-01" db="EMBL/GenBank/DDBJ databases">
        <title>Genome sequencing of the rare red list fungi Fomitopsis rosea.</title>
        <authorList>
            <person name="Buettner E."/>
            <person name="Kellner H."/>
        </authorList>
    </citation>
    <scope>NUCLEOTIDE SEQUENCE [LARGE SCALE GENOMIC DNA]</scope>
    <source>
        <strain evidence="4 5">DSM 105464</strain>
    </source>
</reference>
<evidence type="ECO:0000313" key="4">
    <source>
        <dbReference type="EMBL" id="TFY64971.1"/>
    </source>
</evidence>
<feature type="region of interest" description="Disordered" evidence="2">
    <location>
        <begin position="28"/>
        <end position="158"/>
    </location>
</feature>
<dbReference type="InterPro" id="IPR030385">
    <property type="entry name" value="G_IRG_dom"/>
</dbReference>
<feature type="domain" description="IRG-type G" evidence="3">
    <location>
        <begin position="187"/>
        <end position="384"/>
    </location>
</feature>
<dbReference type="SUPFAM" id="SSF52540">
    <property type="entry name" value="P-loop containing nucleoside triphosphate hydrolases"/>
    <property type="match status" value="1"/>
</dbReference>
<evidence type="ECO:0000256" key="1">
    <source>
        <dbReference type="ARBA" id="ARBA00005429"/>
    </source>
</evidence>
<dbReference type="AlphaFoldDB" id="A0A4Y9YTT7"/>
<feature type="compositionally biased region" description="Basic and acidic residues" evidence="2">
    <location>
        <begin position="42"/>
        <end position="158"/>
    </location>
</feature>
<dbReference type="STRING" id="34475.A0A4Y9YTT7"/>
<gene>
    <name evidence="4" type="ORF">EVJ58_g2283</name>
</gene>
<dbReference type="PANTHER" id="PTHR14143">
    <property type="entry name" value="INTERFERON-INDUCIBLE GTPASE FAMILY MEMBER"/>
    <property type="match status" value="1"/>
</dbReference>
<name>A0A4Y9YTT7_9APHY</name>
<dbReference type="GO" id="GO:0005525">
    <property type="term" value="F:GTP binding"/>
    <property type="evidence" value="ECO:0007669"/>
    <property type="project" value="InterPro"/>
</dbReference>
<dbReference type="PANTHER" id="PTHR14143:SF1">
    <property type="entry name" value="IRG-TYPE G DOMAIN-CONTAINING PROTEIN"/>
    <property type="match status" value="1"/>
</dbReference>
<protein>
    <recommendedName>
        <fullName evidence="3">IRG-type G domain-containing protein</fullName>
    </recommendedName>
</protein>
<feature type="compositionally biased region" description="Low complexity" evidence="2">
    <location>
        <begin position="29"/>
        <end position="41"/>
    </location>
</feature>
<sequence length="427" mass="48178">MGGVISWLFGHGEVHENPVLAELERRAQEQQQAIDAAAAEQAKAEEARRMAEDAARQSDEQRAKFEEESRRQEEGRLRAEEARRRAEDEYQRADADRRAAEDQRKRAEDDARRAGEERTKAEAEARKAQDEQQKADTARQEADKRAADARTAREKAEKELRDGIQPIVIPTLAQFRETKLRLQYREGLFHFAIAGNSGSGKSSLINAFRGLRSKDSGAAAVGVVETTSVIARYPDSNPANPFVWYDVPGAGTLSIPDWQYFTDQGLYIFDCIIVLFDNRFTVTDVAILRNCAQFQIPTYIVRSKSKQHIQNVAEDMADEPDAEDLERARELYVRETRASVARNLEAAKLPAQRVYLVDKESLVRVMKMKSKPDKPPRGLLDEMELLQDLFGEARRRRVVEAEVESQAAESVASQAIRGALGSIFRLS</sequence>
<dbReference type="InterPro" id="IPR007743">
    <property type="entry name" value="Immunity-related_GTPase-like"/>
</dbReference>
<dbReference type="GO" id="GO:0016020">
    <property type="term" value="C:membrane"/>
    <property type="evidence" value="ECO:0007669"/>
    <property type="project" value="InterPro"/>
</dbReference>
<comment type="similarity">
    <text evidence="1">Belongs to the TRAFAC class dynamin-like GTPase superfamily. IRG family.</text>
</comment>